<dbReference type="InterPro" id="IPR016181">
    <property type="entry name" value="Acyl_CoA_acyltransferase"/>
</dbReference>
<protein>
    <submittedName>
        <fullName evidence="4">GNAT family N-acetyltransferase</fullName>
    </submittedName>
</protein>
<evidence type="ECO:0000313" key="4">
    <source>
        <dbReference type="EMBL" id="MBC8529689.1"/>
    </source>
</evidence>
<dbReference type="Proteomes" id="UP000654279">
    <property type="component" value="Unassembled WGS sequence"/>
</dbReference>
<feature type="domain" description="N-acetyltransferase" evidence="3">
    <location>
        <begin position="3"/>
        <end position="147"/>
    </location>
</feature>
<name>A0A926D1A7_9FIRM</name>
<dbReference type="GO" id="GO:0016747">
    <property type="term" value="F:acyltransferase activity, transferring groups other than amino-acyl groups"/>
    <property type="evidence" value="ECO:0007669"/>
    <property type="project" value="InterPro"/>
</dbReference>
<dbReference type="Pfam" id="PF00583">
    <property type="entry name" value="Acetyltransf_1"/>
    <property type="match status" value="1"/>
</dbReference>
<dbReference type="SUPFAM" id="SSF55729">
    <property type="entry name" value="Acyl-CoA N-acyltransferases (Nat)"/>
    <property type="match status" value="1"/>
</dbReference>
<evidence type="ECO:0000259" key="3">
    <source>
        <dbReference type="PROSITE" id="PS51186"/>
    </source>
</evidence>
<dbReference type="RefSeq" id="WP_249285514.1">
    <property type="nucleotide sequence ID" value="NZ_JACRSO010000004.1"/>
</dbReference>
<dbReference type="PANTHER" id="PTHR43877">
    <property type="entry name" value="AMINOALKYLPHOSPHONATE N-ACETYLTRANSFERASE-RELATED-RELATED"/>
    <property type="match status" value="1"/>
</dbReference>
<dbReference type="Gene3D" id="3.40.630.30">
    <property type="match status" value="1"/>
</dbReference>
<accession>A0A926D1A7</accession>
<proteinExistence type="predicted"/>
<dbReference type="CDD" id="cd04301">
    <property type="entry name" value="NAT_SF"/>
    <property type="match status" value="1"/>
</dbReference>
<dbReference type="EMBL" id="JACRSO010000004">
    <property type="protein sequence ID" value="MBC8529689.1"/>
    <property type="molecule type" value="Genomic_DNA"/>
</dbReference>
<dbReference type="AlphaFoldDB" id="A0A926D1A7"/>
<dbReference type="InterPro" id="IPR000182">
    <property type="entry name" value="GNAT_dom"/>
</dbReference>
<keyword evidence="2" id="KW-0012">Acyltransferase</keyword>
<evidence type="ECO:0000256" key="2">
    <source>
        <dbReference type="ARBA" id="ARBA00023315"/>
    </source>
</evidence>
<evidence type="ECO:0000256" key="1">
    <source>
        <dbReference type="ARBA" id="ARBA00022679"/>
    </source>
</evidence>
<dbReference type="InterPro" id="IPR050832">
    <property type="entry name" value="Bact_Acetyltransf"/>
</dbReference>
<evidence type="ECO:0000313" key="5">
    <source>
        <dbReference type="Proteomes" id="UP000654279"/>
    </source>
</evidence>
<gene>
    <name evidence="4" type="ORF">H8699_09640</name>
</gene>
<keyword evidence="5" id="KW-1185">Reference proteome</keyword>
<sequence length="147" mass="15876">MAHTIRQAVASDLPALLALYAQLKPGERAAPDGAATAAWAEMLANPCMQVLVAQVEGVPRATCTLVILPNLTHGRRPYALVENVVCDAAFRRQGLGLGLLHAARERARQAGCYKLMLLTGSKAAGTLRFYEKAGYNRVDKTGFVQWL</sequence>
<keyword evidence="1" id="KW-0808">Transferase</keyword>
<organism evidence="4 5">
    <name type="scientific">Luoshenia tenuis</name>
    <dbReference type="NCBI Taxonomy" id="2763654"/>
    <lineage>
        <taxon>Bacteria</taxon>
        <taxon>Bacillati</taxon>
        <taxon>Bacillota</taxon>
        <taxon>Clostridia</taxon>
        <taxon>Christensenellales</taxon>
        <taxon>Christensenellaceae</taxon>
        <taxon>Luoshenia</taxon>
    </lineage>
</organism>
<comment type="caution">
    <text evidence="4">The sequence shown here is derived from an EMBL/GenBank/DDBJ whole genome shotgun (WGS) entry which is preliminary data.</text>
</comment>
<dbReference type="PROSITE" id="PS51186">
    <property type="entry name" value="GNAT"/>
    <property type="match status" value="1"/>
</dbReference>
<reference evidence="4" key="1">
    <citation type="submission" date="2020-08" db="EMBL/GenBank/DDBJ databases">
        <title>Genome public.</title>
        <authorList>
            <person name="Liu C."/>
            <person name="Sun Q."/>
        </authorList>
    </citation>
    <scope>NUCLEOTIDE SEQUENCE</scope>
    <source>
        <strain evidence="4">NSJ-44</strain>
    </source>
</reference>